<dbReference type="SMART" id="SM00563">
    <property type="entry name" value="PlsC"/>
    <property type="match status" value="1"/>
</dbReference>
<feature type="domain" description="Phospholipid/glycerol acyltransferase" evidence="5">
    <location>
        <begin position="94"/>
        <end position="208"/>
    </location>
</feature>
<dbReference type="AlphaFoldDB" id="A0AA37MA35"/>
<dbReference type="Proteomes" id="UP001055108">
    <property type="component" value="Unassembled WGS sequence"/>
</dbReference>
<organism evidence="6 7">
    <name type="scientific">Methylobacterium gregans</name>
    <dbReference type="NCBI Taxonomy" id="374424"/>
    <lineage>
        <taxon>Bacteria</taxon>
        <taxon>Pseudomonadati</taxon>
        <taxon>Pseudomonadota</taxon>
        <taxon>Alphaproteobacteria</taxon>
        <taxon>Hyphomicrobiales</taxon>
        <taxon>Methylobacteriaceae</taxon>
        <taxon>Methylobacterium</taxon>
    </lineage>
</organism>
<keyword evidence="4" id="KW-0472">Membrane</keyword>
<dbReference type="PANTHER" id="PTHR10434:SF40">
    <property type="entry name" value="1-ACYL-SN-GLYCEROL-3-PHOSPHATE ACYLTRANSFERASE"/>
    <property type="match status" value="1"/>
</dbReference>
<dbReference type="Pfam" id="PF01553">
    <property type="entry name" value="Acyltransferase"/>
    <property type="match status" value="1"/>
</dbReference>
<evidence type="ECO:0000313" key="6">
    <source>
        <dbReference type="EMBL" id="GJD77897.1"/>
    </source>
</evidence>
<keyword evidence="2" id="KW-0808">Transferase</keyword>
<keyword evidence="4" id="KW-0812">Transmembrane</keyword>
<evidence type="ECO:0000313" key="7">
    <source>
        <dbReference type="Proteomes" id="UP001055108"/>
    </source>
</evidence>
<reference evidence="6" key="1">
    <citation type="journal article" date="2016" name="Front. Microbiol.">
        <title>Genome Sequence of the Piezophilic, Mesophilic Sulfate-Reducing Bacterium Desulfovibrio indicus J2T.</title>
        <authorList>
            <person name="Cao J."/>
            <person name="Maignien L."/>
            <person name="Shao Z."/>
            <person name="Alain K."/>
            <person name="Jebbar M."/>
        </authorList>
    </citation>
    <scope>NUCLEOTIDE SEQUENCE</scope>
    <source>
        <strain evidence="6">NBRC 103626</strain>
    </source>
</reference>
<evidence type="ECO:0000256" key="1">
    <source>
        <dbReference type="ARBA" id="ARBA00005189"/>
    </source>
</evidence>
<evidence type="ECO:0000256" key="2">
    <source>
        <dbReference type="ARBA" id="ARBA00022679"/>
    </source>
</evidence>
<name>A0AA37MA35_9HYPH</name>
<sequence length="261" mass="27954">MPCTGPGKAVWARSAARDPSPVPSLRSVCFNAYWAAWTALFLAPLLAFAASGAPARPIRAATRLWARGILFGLRGIVGLRYVEEGRERIPAEPCLIVANHQSAWETLAFLVLVPDVAIIAKRELVAIPVVGWFLRRSPMIIIDRANGTQALRTMIEESRAAVAAGRSVLIFPEGTRSAFGAPVQFKRGAELLYGKLGLPVLPVAVNSGLYWPSGSLSRPGTVVVSYLAPLAAGLSAAAFMEGTERAIDRELDRWRPTAAAA</sequence>
<dbReference type="SUPFAM" id="SSF69593">
    <property type="entry name" value="Glycerol-3-phosphate (1)-acyltransferase"/>
    <property type="match status" value="1"/>
</dbReference>
<gene>
    <name evidence="6" type="ORF">NBEOAGPD_1108</name>
</gene>
<evidence type="ECO:0000256" key="4">
    <source>
        <dbReference type="SAM" id="Phobius"/>
    </source>
</evidence>
<dbReference type="CDD" id="cd07989">
    <property type="entry name" value="LPLAT_AGPAT-like"/>
    <property type="match status" value="1"/>
</dbReference>
<accession>A0AA37MA35</accession>
<evidence type="ECO:0000259" key="5">
    <source>
        <dbReference type="SMART" id="SM00563"/>
    </source>
</evidence>
<dbReference type="GO" id="GO:0003841">
    <property type="term" value="F:1-acylglycerol-3-phosphate O-acyltransferase activity"/>
    <property type="evidence" value="ECO:0007669"/>
    <property type="project" value="TreeGrafter"/>
</dbReference>
<reference evidence="6" key="2">
    <citation type="submission" date="2021-08" db="EMBL/GenBank/DDBJ databases">
        <authorList>
            <person name="Tani A."/>
            <person name="Ola A."/>
            <person name="Ogura Y."/>
            <person name="Katsura K."/>
            <person name="Hayashi T."/>
        </authorList>
    </citation>
    <scope>NUCLEOTIDE SEQUENCE</scope>
    <source>
        <strain evidence="6">NBRC 103626</strain>
    </source>
</reference>
<keyword evidence="3" id="KW-0012">Acyltransferase</keyword>
<comment type="caution">
    <text evidence="6">The sequence shown here is derived from an EMBL/GenBank/DDBJ whole genome shotgun (WGS) entry which is preliminary data.</text>
</comment>
<dbReference type="GO" id="GO:0006654">
    <property type="term" value="P:phosphatidic acid biosynthetic process"/>
    <property type="evidence" value="ECO:0007669"/>
    <property type="project" value="TreeGrafter"/>
</dbReference>
<proteinExistence type="predicted"/>
<dbReference type="EMBL" id="BPQM01000025">
    <property type="protein sequence ID" value="GJD77897.1"/>
    <property type="molecule type" value="Genomic_DNA"/>
</dbReference>
<keyword evidence="4" id="KW-1133">Transmembrane helix</keyword>
<keyword evidence="7" id="KW-1185">Reference proteome</keyword>
<comment type="pathway">
    <text evidence="1">Lipid metabolism.</text>
</comment>
<evidence type="ECO:0000256" key="3">
    <source>
        <dbReference type="ARBA" id="ARBA00023315"/>
    </source>
</evidence>
<dbReference type="PANTHER" id="PTHR10434">
    <property type="entry name" value="1-ACYL-SN-GLYCEROL-3-PHOSPHATE ACYLTRANSFERASE"/>
    <property type="match status" value="1"/>
</dbReference>
<protein>
    <recommendedName>
        <fullName evidence="5">Phospholipid/glycerol acyltransferase domain-containing protein</fullName>
    </recommendedName>
</protein>
<feature type="transmembrane region" description="Helical" evidence="4">
    <location>
        <begin position="32"/>
        <end position="52"/>
    </location>
</feature>
<dbReference type="InterPro" id="IPR002123">
    <property type="entry name" value="Plipid/glycerol_acylTrfase"/>
</dbReference>